<keyword evidence="7" id="KW-0808">Transferase</keyword>
<comment type="function">
    <text evidence="1">Plays an important role in the de novo pathway and in the salvage pathway of purine nucleotide biosynthesis. Catalyzes the first committed step in the biosynthesis of AMP from IMP.</text>
</comment>
<organism evidence="22 23">
    <name type="scientific">Candidozyma duobushaemuli</name>
    <dbReference type="NCBI Taxonomy" id="1231522"/>
    <lineage>
        <taxon>Eukaryota</taxon>
        <taxon>Fungi</taxon>
        <taxon>Dikarya</taxon>
        <taxon>Ascomycota</taxon>
        <taxon>Saccharomycotina</taxon>
        <taxon>Pichiomycetes</taxon>
        <taxon>Metschnikowiaceae</taxon>
        <taxon>Candidozyma</taxon>
    </lineage>
</organism>
<evidence type="ECO:0000256" key="10">
    <source>
        <dbReference type="ARBA" id="ARBA00022741"/>
    </source>
</evidence>
<dbReference type="HAMAP" id="MF_00011">
    <property type="entry name" value="Adenylosucc_synth"/>
    <property type="match status" value="1"/>
</dbReference>
<comment type="subcellular location">
    <subcellularLocation>
        <location evidence="18">Cytoplasm</location>
    </subcellularLocation>
    <subcellularLocation>
        <location evidence="2">Endoplasmic reticulum membrane</location>
        <topology evidence="2">Multi-pass membrane protein</topology>
    </subcellularLocation>
</comment>
<dbReference type="EMBL" id="PKFP01000008">
    <property type="protein sequence ID" value="PVH18348.1"/>
    <property type="molecule type" value="Genomic_DNA"/>
</dbReference>
<dbReference type="CDD" id="cd03108">
    <property type="entry name" value="AdSS"/>
    <property type="match status" value="1"/>
</dbReference>
<evidence type="ECO:0000256" key="6">
    <source>
        <dbReference type="ARBA" id="ARBA00022676"/>
    </source>
</evidence>
<dbReference type="GO" id="GO:0046040">
    <property type="term" value="P:IMP metabolic process"/>
    <property type="evidence" value="ECO:0007669"/>
    <property type="project" value="TreeGrafter"/>
</dbReference>
<keyword evidence="16 21" id="KW-0472">Membrane</keyword>
<dbReference type="PANTHER" id="PTHR11846:SF0">
    <property type="entry name" value="ADENYLOSUCCINATE SYNTHETASE"/>
    <property type="match status" value="1"/>
</dbReference>
<dbReference type="SUPFAM" id="SSF52540">
    <property type="entry name" value="P-loop containing nucleoside triphosphate hydrolases"/>
    <property type="match status" value="1"/>
</dbReference>
<gene>
    <name evidence="22" type="ORF">CXQ87_001272</name>
</gene>
<comment type="function">
    <text evidence="18">Plays an important role in the de novo pathway and in the salvage pathway of purine nucleotide biosynthesis. Catalyzes the first commited step in the biosynthesis of AMP from IMP.</text>
</comment>
<evidence type="ECO:0000256" key="13">
    <source>
        <dbReference type="ARBA" id="ARBA00022842"/>
    </source>
</evidence>
<dbReference type="RefSeq" id="XP_025339288.1">
    <property type="nucleotide sequence ID" value="XM_025479815.1"/>
</dbReference>
<keyword evidence="5 18" id="KW-0436">Ligase</keyword>
<dbReference type="NCBIfam" id="TIGR00184">
    <property type="entry name" value="purA"/>
    <property type="match status" value="1"/>
</dbReference>
<feature type="binding site" evidence="18">
    <location>
        <position position="241"/>
    </location>
    <ligand>
        <name>IMP</name>
        <dbReference type="ChEBI" id="CHEBI:58053"/>
    </ligand>
</feature>
<dbReference type="GO" id="GO:0004019">
    <property type="term" value="F:adenylosuccinate synthase activity"/>
    <property type="evidence" value="ECO:0007669"/>
    <property type="project" value="UniProtKB-UniRule"/>
</dbReference>
<evidence type="ECO:0000313" key="23">
    <source>
        <dbReference type="Proteomes" id="UP000244406"/>
    </source>
</evidence>
<comment type="subunit">
    <text evidence="3 18">Homodimer.</text>
</comment>
<dbReference type="UniPathway" id="UPA00075">
    <property type="reaction ID" value="UER00335"/>
</dbReference>
<dbReference type="Pfam" id="PF03901">
    <property type="entry name" value="Glyco_transf_22"/>
    <property type="match status" value="1"/>
</dbReference>
<protein>
    <recommendedName>
        <fullName evidence="18 20">Adenylosuccinate synthetase</fullName>
        <shortName evidence="18">AMPSase</shortName>
        <shortName evidence="18">AdSS</shortName>
        <ecNumber evidence="18 20">6.3.4.4</ecNumber>
    </recommendedName>
    <alternativeName>
        <fullName evidence="18">IMP--aspartate ligase</fullName>
    </alternativeName>
</protein>
<feature type="transmembrane region" description="Helical" evidence="21">
    <location>
        <begin position="498"/>
        <end position="519"/>
    </location>
</feature>
<dbReference type="PROSITE" id="PS01266">
    <property type="entry name" value="ADENYLOSUCCIN_SYN_1"/>
    <property type="match status" value="1"/>
</dbReference>
<feature type="binding site" evidence="18">
    <location>
        <position position="144"/>
    </location>
    <ligand>
        <name>IMP</name>
        <dbReference type="ChEBI" id="CHEBI:58053"/>
        <note>ligand shared between dimeric partners</note>
    </ligand>
</feature>
<feature type="active site" description="Proton donor" evidence="18">
    <location>
        <position position="40"/>
    </location>
</feature>
<dbReference type="GO" id="GO:0005525">
    <property type="term" value="F:GTP binding"/>
    <property type="evidence" value="ECO:0007669"/>
    <property type="project" value="UniProtKB-UniRule"/>
</dbReference>
<dbReference type="InterPro" id="IPR042110">
    <property type="entry name" value="Adenylosuccinate_synth_dom2"/>
</dbReference>
<dbReference type="AlphaFoldDB" id="A0A2V1AKF5"/>
<feature type="binding site" evidence="18">
    <location>
        <position position="130"/>
    </location>
    <ligand>
        <name>IMP</name>
        <dbReference type="ChEBI" id="CHEBI:58053"/>
    </ligand>
</feature>
<dbReference type="Pfam" id="PF00709">
    <property type="entry name" value="Adenylsucc_synt"/>
    <property type="match status" value="1"/>
</dbReference>
<feature type="binding site" evidence="18">
    <location>
        <position position="12"/>
    </location>
    <ligand>
        <name>Mg(2+)</name>
        <dbReference type="ChEBI" id="CHEBI:18420"/>
    </ligand>
</feature>
<dbReference type="InterPro" id="IPR042109">
    <property type="entry name" value="Adenylosuccinate_synth_dom1"/>
</dbReference>
<dbReference type="SMART" id="SM00788">
    <property type="entry name" value="Adenylsucc_synt"/>
    <property type="match status" value="1"/>
</dbReference>
<dbReference type="Gene3D" id="3.40.440.10">
    <property type="entry name" value="Adenylosuccinate Synthetase, subunit A, domain 1"/>
    <property type="match status" value="1"/>
</dbReference>
<dbReference type="InterPro" id="IPR018220">
    <property type="entry name" value="Adenylosuccin_syn_GTP-bd"/>
</dbReference>
<dbReference type="GeneID" id="37001272"/>
<dbReference type="GO" id="GO:0005789">
    <property type="term" value="C:endoplasmic reticulum membrane"/>
    <property type="evidence" value="ECO:0007669"/>
    <property type="project" value="UniProtKB-SubCell"/>
</dbReference>
<comment type="pathway">
    <text evidence="18 20">Purine metabolism; AMP biosynthesis via de novo pathway; AMP from IMP: step 1/2.</text>
</comment>
<feature type="binding site" evidence="18">
    <location>
        <position position="307"/>
    </location>
    <ligand>
        <name>GTP</name>
        <dbReference type="ChEBI" id="CHEBI:37565"/>
    </ligand>
</feature>
<dbReference type="PROSITE" id="PS00513">
    <property type="entry name" value="ADENYLOSUCCIN_SYN_2"/>
    <property type="match status" value="1"/>
</dbReference>
<evidence type="ECO:0000256" key="8">
    <source>
        <dbReference type="ARBA" id="ARBA00022692"/>
    </source>
</evidence>
<dbReference type="GO" id="GO:0000030">
    <property type="term" value="F:mannosyltransferase activity"/>
    <property type="evidence" value="ECO:0007669"/>
    <property type="project" value="UniProtKB-ARBA"/>
</dbReference>
<keyword evidence="11 18" id="KW-0658">Purine biosynthesis</keyword>
<evidence type="ECO:0000256" key="9">
    <source>
        <dbReference type="ARBA" id="ARBA00022723"/>
    </source>
</evidence>
<evidence type="ECO:0000256" key="4">
    <source>
        <dbReference type="ARBA" id="ARBA00022490"/>
    </source>
</evidence>
<accession>A0A2V1AKF5</accession>
<evidence type="ECO:0000256" key="14">
    <source>
        <dbReference type="ARBA" id="ARBA00022989"/>
    </source>
</evidence>
<dbReference type="InterPro" id="IPR042111">
    <property type="entry name" value="Adenylosuccinate_synth_dom3"/>
</dbReference>
<dbReference type="Gene3D" id="1.10.300.10">
    <property type="entry name" value="Adenylosuccinate Synthetase, subunit A, domain 2"/>
    <property type="match status" value="1"/>
</dbReference>
<feature type="transmembrane region" description="Helical" evidence="21">
    <location>
        <begin position="590"/>
        <end position="608"/>
    </location>
</feature>
<feature type="binding site" evidence="18">
    <location>
        <begin position="11"/>
        <end position="17"/>
    </location>
    <ligand>
        <name>GTP</name>
        <dbReference type="ChEBI" id="CHEBI:37565"/>
    </ligand>
</feature>
<evidence type="ECO:0000256" key="16">
    <source>
        <dbReference type="ARBA" id="ARBA00023136"/>
    </source>
</evidence>
<dbReference type="FunFam" id="3.90.170.10:FF:000001">
    <property type="entry name" value="Adenylosuccinate synthetase"/>
    <property type="match status" value="1"/>
</dbReference>
<keyword evidence="4 18" id="KW-0963">Cytoplasm</keyword>
<evidence type="ECO:0000256" key="3">
    <source>
        <dbReference type="ARBA" id="ARBA00011738"/>
    </source>
</evidence>
<reference evidence="22 23" key="1">
    <citation type="submission" date="2017-12" db="EMBL/GenBank/DDBJ databases">
        <title>Genome Sequence of the Amphotericin B-resistant Candida duobushaemulonii strain, B09383.</title>
        <authorList>
            <person name="Chow N.A."/>
            <person name="Gade L."/>
            <person name="Batra D."/>
            <person name="Rowe L.A."/>
            <person name="Loparev V.N."/>
            <person name="Litvintseva A.P."/>
        </authorList>
    </citation>
    <scope>NUCLEOTIDE SEQUENCE [LARGE SCALE GENOMIC DNA]</scope>
    <source>
        <strain evidence="22 23">B09383</strain>
    </source>
</reference>
<evidence type="ECO:0000256" key="5">
    <source>
        <dbReference type="ARBA" id="ARBA00022598"/>
    </source>
</evidence>
<evidence type="ECO:0000256" key="1">
    <source>
        <dbReference type="ARBA" id="ARBA00003779"/>
    </source>
</evidence>
<comment type="function">
    <text evidence="20">Plays an important role in the de novo pathway of purine nucleotide biosynthesis.</text>
</comment>
<comment type="catalytic activity">
    <reaction evidence="17 18 20">
        <text>IMP + L-aspartate + GTP = N(6)-(1,2-dicarboxyethyl)-AMP + GDP + phosphate + 2 H(+)</text>
        <dbReference type="Rhea" id="RHEA:15753"/>
        <dbReference type="ChEBI" id="CHEBI:15378"/>
        <dbReference type="ChEBI" id="CHEBI:29991"/>
        <dbReference type="ChEBI" id="CHEBI:37565"/>
        <dbReference type="ChEBI" id="CHEBI:43474"/>
        <dbReference type="ChEBI" id="CHEBI:57567"/>
        <dbReference type="ChEBI" id="CHEBI:58053"/>
        <dbReference type="ChEBI" id="CHEBI:58189"/>
        <dbReference type="EC" id="6.3.4.4"/>
    </reaction>
</comment>
<dbReference type="VEuPathDB" id="FungiDB:CXQ87_001272"/>
<dbReference type="InterPro" id="IPR005599">
    <property type="entry name" value="GPI_mannosylTrfase"/>
</dbReference>
<dbReference type="GO" id="GO:0000287">
    <property type="term" value="F:magnesium ion binding"/>
    <property type="evidence" value="ECO:0007669"/>
    <property type="project" value="UniProtKB-UniRule"/>
</dbReference>
<evidence type="ECO:0000256" key="18">
    <source>
        <dbReference type="HAMAP-Rule" id="MF_03125"/>
    </source>
</evidence>
<keyword evidence="14 21" id="KW-1133">Transmembrane helix</keyword>
<feature type="binding site" evidence="18">
    <location>
        <begin position="12"/>
        <end position="15"/>
    </location>
    <ligand>
        <name>IMP</name>
        <dbReference type="ChEBI" id="CHEBI:58053"/>
    </ligand>
</feature>
<keyword evidence="15 18" id="KW-0342">GTP-binding</keyword>
<feature type="transmembrane region" description="Helical" evidence="21">
    <location>
        <begin position="651"/>
        <end position="669"/>
    </location>
</feature>
<evidence type="ECO:0000313" key="22">
    <source>
        <dbReference type="EMBL" id="PVH18348.1"/>
    </source>
</evidence>
<feature type="transmembrane region" description="Helical" evidence="21">
    <location>
        <begin position="563"/>
        <end position="583"/>
    </location>
</feature>
<dbReference type="InterPro" id="IPR001114">
    <property type="entry name" value="Adenylosuccinate_synthetase"/>
</dbReference>
<evidence type="ECO:0000256" key="7">
    <source>
        <dbReference type="ARBA" id="ARBA00022679"/>
    </source>
</evidence>
<keyword evidence="10 18" id="KW-0547">Nucleotide-binding</keyword>
<comment type="caution">
    <text evidence="22">The sequence shown here is derived from an EMBL/GenBank/DDBJ whole genome shotgun (WGS) entry which is preliminary data.</text>
</comment>
<sequence length="850" mass="96499">MCDVVLGAQWGDEGKGKLVDILCDDIDVCARCQGGNNAGHTIVVNDVKYDFHMLPSGLVNPRCQNLLGSGVVIHVPSFFDELEQLEKKGLQGRDRLFISSRAHLVFDFHQRTDKLKEAELSETKKSIGTTGKGIGPTYSTKSSRSGIRVHHLVSQEPGAWEEFKVRYQRLVESRYKRYGEFDYDVKEELERFEKYREELRPFVVDSVDFMHKAMSANKKILIEGANALMLDLDFGTYPYVTSSSTGIGGVLTGLGIPPRSIKNVYGVVKAYTTRVGEGPFPTEQLNKVGETLQDVGAEFGVTTGRKRRCGWLDLVVLKYSNAINGYTHLNITKLDVLDTFKEIKVGVAYWVNGEKLSSFPEDLLKLANVDVEYATLPGWECDISKITEFENLPDNAKNYLQFIEDFLKVPVVSSHIKYFSWNGACLKCFATIFIRNELGHTRNGIRPFNFQGFKRQFIEAQYLCHLQLLDLRPCRLAIYLGPRCFYWMYTLWSKRRNLAFVIFACVSFLLALVAAMIVVDSFYYKKGLSFIPINIVLYNVFATEGEGPEIFGVEPFSYYVRNLLLNFNLSFVAAYFATLYMICSKSERHRNVVCIVIPLWIWTIVFGIQPHKEERFLYPVYPLISLAAGCMYDASFNFARKYSRGALPSKLLKATFGLLIVLVSGLRILNLIENYSAPLAISRSIQSVSTSFDEDKIVNVCIGREWYHFPTSMFLPDNFRLKFVKSSFDGLLPGDFTEGVAIDLATSNVPPNMNSKNLFEADKLIDLDKCDLIIDNSTPSDKSVGDPQIWIEKDILSADFTIIDCRRMIDLGGHSTGIGRILYIPEWLRYAIDYEIDYMDFCLLRPKANQ</sequence>
<keyword evidence="13 18" id="KW-0460">Magnesium</keyword>
<dbReference type="FunFam" id="1.10.300.10:FF:000002">
    <property type="entry name" value="Adenylosuccinate synthetase, chloroplastic"/>
    <property type="match status" value="1"/>
</dbReference>
<dbReference type="Proteomes" id="UP000244406">
    <property type="component" value="Unassembled WGS sequence"/>
</dbReference>
<name>A0A2V1AKF5_9ASCO</name>
<dbReference type="GO" id="GO:0044208">
    <property type="term" value="P:'de novo' AMP biosynthetic process"/>
    <property type="evidence" value="ECO:0007669"/>
    <property type="project" value="UniProtKB-UniRule"/>
</dbReference>
<feature type="binding site" evidence="18">
    <location>
        <position position="305"/>
    </location>
    <ligand>
        <name>IMP</name>
        <dbReference type="ChEBI" id="CHEBI:58053"/>
    </ligand>
</feature>
<feature type="binding site" evidence="18">
    <location>
        <position position="39"/>
    </location>
    <ligand>
        <name>Mg(2+)</name>
        <dbReference type="ChEBI" id="CHEBI:18420"/>
    </ligand>
</feature>
<comment type="caution">
    <text evidence="18">Lacks conserved residue(s) required for the propagation of feature annotation.</text>
</comment>
<evidence type="ECO:0000256" key="20">
    <source>
        <dbReference type="RuleBase" id="RU000520"/>
    </source>
</evidence>
<feature type="binding site" evidence="18">
    <location>
        <begin position="37"/>
        <end position="40"/>
    </location>
    <ligand>
        <name>IMP</name>
        <dbReference type="ChEBI" id="CHEBI:58053"/>
    </ligand>
</feature>
<feature type="transmembrane region" description="Helical" evidence="21">
    <location>
        <begin position="620"/>
        <end position="639"/>
    </location>
</feature>
<proteinExistence type="inferred from homology"/>
<evidence type="ECO:0000256" key="15">
    <source>
        <dbReference type="ARBA" id="ARBA00023134"/>
    </source>
</evidence>
<comment type="similarity">
    <text evidence="18 20">Belongs to the adenylosuccinate synthetase family.</text>
</comment>
<evidence type="ECO:0000256" key="17">
    <source>
        <dbReference type="ARBA" id="ARBA00050432"/>
    </source>
</evidence>
<evidence type="ECO:0000256" key="2">
    <source>
        <dbReference type="ARBA" id="ARBA00004477"/>
    </source>
</evidence>
<keyword evidence="8 21" id="KW-0812">Transmembrane</keyword>
<evidence type="ECO:0000256" key="19">
    <source>
        <dbReference type="PROSITE-ProRule" id="PRU10134"/>
    </source>
</evidence>
<dbReference type="NCBIfam" id="NF002223">
    <property type="entry name" value="PRK01117.1"/>
    <property type="match status" value="1"/>
</dbReference>
<keyword evidence="9 18" id="KW-0479">Metal-binding</keyword>
<keyword evidence="12" id="KW-0256">Endoplasmic reticulum</keyword>
<feature type="binding site" evidence="18">
    <location>
        <begin position="301"/>
        <end position="307"/>
    </location>
    <ligand>
        <name>substrate</name>
    </ligand>
</feature>
<evidence type="ECO:0000256" key="21">
    <source>
        <dbReference type="SAM" id="Phobius"/>
    </source>
</evidence>
<feature type="binding site" evidence="18">
    <location>
        <begin position="333"/>
        <end position="335"/>
    </location>
    <ligand>
        <name>GTP</name>
        <dbReference type="ChEBI" id="CHEBI:37565"/>
    </ligand>
</feature>
<evidence type="ECO:0000256" key="11">
    <source>
        <dbReference type="ARBA" id="ARBA00022755"/>
    </source>
</evidence>
<comment type="cofactor">
    <cofactor evidence="18">
        <name>Mg(2+)</name>
        <dbReference type="ChEBI" id="CHEBI:18420"/>
    </cofactor>
    <text evidence="18">Binds 1 Mg(2+) ion per subunit.</text>
</comment>
<feature type="binding site" evidence="18">
    <location>
        <position position="226"/>
    </location>
    <ligand>
        <name>IMP</name>
        <dbReference type="ChEBI" id="CHEBI:58053"/>
    </ligand>
</feature>
<evidence type="ECO:0000256" key="12">
    <source>
        <dbReference type="ARBA" id="ARBA00022824"/>
    </source>
</evidence>
<dbReference type="InterPro" id="IPR033128">
    <property type="entry name" value="Adenylosuccin_syn_Lys_AS"/>
</dbReference>
<feature type="active site" evidence="19">
    <location>
        <position position="141"/>
    </location>
</feature>
<dbReference type="PANTHER" id="PTHR11846">
    <property type="entry name" value="ADENYLOSUCCINATE SYNTHETASE"/>
    <property type="match status" value="1"/>
</dbReference>
<keyword evidence="23" id="KW-1185">Reference proteome</keyword>
<keyword evidence="6" id="KW-0328">Glycosyltransferase</keyword>
<dbReference type="Gene3D" id="3.90.170.10">
    <property type="entry name" value="Adenylosuccinate Synthetase, subunit A, domain 3"/>
    <property type="match status" value="1"/>
</dbReference>
<feature type="active site" description="Proton acceptor" evidence="18">
    <location>
        <position position="12"/>
    </location>
</feature>
<feature type="binding site" evidence="18">
    <location>
        <begin position="39"/>
        <end position="41"/>
    </location>
    <ligand>
        <name>GTP</name>
        <dbReference type="ChEBI" id="CHEBI:37565"/>
    </ligand>
</feature>
<dbReference type="EC" id="6.3.4.4" evidence="18 20"/>
<dbReference type="InterPro" id="IPR027417">
    <property type="entry name" value="P-loop_NTPase"/>
</dbReference>